<sequence>MGGQSSSYWEKFHDLKRRHRDYRKRRAFVWAFGRTLPTYCQRQLANGLPSMWLRISRTQWWRRQDLSRRKVPRVAPEDFYIWILREFVGIIVSTHSKDLPGGWPLLGQDLARRVQCRCWHQ</sequence>
<reference evidence="1" key="1">
    <citation type="journal article" date="2021" name="Sci. Rep.">
        <title>Diploid genomic architecture of Nitzschia inconspicua, an elite biomass production diatom.</title>
        <authorList>
            <person name="Oliver A."/>
            <person name="Podell S."/>
            <person name="Pinowska A."/>
            <person name="Traller J.C."/>
            <person name="Smith S.R."/>
            <person name="McClure R."/>
            <person name="Beliaev A."/>
            <person name="Bohutskyi P."/>
            <person name="Hill E.A."/>
            <person name="Rabines A."/>
            <person name="Zheng H."/>
            <person name="Allen L.Z."/>
            <person name="Kuo A."/>
            <person name="Grigoriev I.V."/>
            <person name="Allen A.E."/>
            <person name="Hazlebeck D."/>
            <person name="Allen E.E."/>
        </authorList>
    </citation>
    <scope>NUCLEOTIDE SEQUENCE</scope>
    <source>
        <strain evidence="1">Hildebrandi</strain>
    </source>
</reference>
<dbReference type="Proteomes" id="UP000693970">
    <property type="component" value="Unassembled WGS sequence"/>
</dbReference>
<evidence type="ECO:0000313" key="2">
    <source>
        <dbReference type="Proteomes" id="UP000693970"/>
    </source>
</evidence>
<comment type="caution">
    <text evidence="1">The sequence shown here is derived from an EMBL/GenBank/DDBJ whole genome shotgun (WGS) entry which is preliminary data.</text>
</comment>
<proteinExistence type="predicted"/>
<keyword evidence="2" id="KW-1185">Reference proteome</keyword>
<dbReference type="AlphaFoldDB" id="A0A9K3PMS3"/>
<protein>
    <submittedName>
        <fullName evidence="1">Uncharacterized protein</fullName>
    </submittedName>
</protein>
<evidence type="ECO:0000313" key="1">
    <source>
        <dbReference type="EMBL" id="KAG7353215.1"/>
    </source>
</evidence>
<organism evidence="1 2">
    <name type="scientific">Nitzschia inconspicua</name>
    <dbReference type="NCBI Taxonomy" id="303405"/>
    <lineage>
        <taxon>Eukaryota</taxon>
        <taxon>Sar</taxon>
        <taxon>Stramenopiles</taxon>
        <taxon>Ochrophyta</taxon>
        <taxon>Bacillariophyta</taxon>
        <taxon>Bacillariophyceae</taxon>
        <taxon>Bacillariophycidae</taxon>
        <taxon>Bacillariales</taxon>
        <taxon>Bacillariaceae</taxon>
        <taxon>Nitzschia</taxon>
    </lineage>
</organism>
<name>A0A9K3PMS3_9STRA</name>
<reference evidence="1" key="2">
    <citation type="submission" date="2021-04" db="EMBL/GenBank/DDBJ databases">
        <authorList>
            <person name="Podell S."/>
        </authorList>
    </citation>
    <scope>NUCLEOTIDE SEQUENCE</scope>
    <source>
        <strain evidence="1">Hildebrandi</strain>
    </source>
</reference>
<gene>
    <name evidence="1" type="ORF">IV203_009264</name>
</gene>
<dbReference type="EMBL" id="JAGRRH010000017">
    <property type="protein sequence ID" value="KAG7353215.1"/>
    <property type="molecule type" value="Genomic_DNA"/>
</dbReference>
<accession>A0A9K3PMS3</accession>